<feature type="active site" evidence="7">
    <location>
        <position position="48"/>
    </location>
</feature>
<dbReference type="InterPro" id="IPR036770">
    <property type="entry name" value="Ankyrin_rpt-contain_sf"/>
</dbReference>
<keyword evidence="2" id="KW-0677">Repeat</keyword>
<evidence type="ECO:0000256" key="4">
    <source>
        <dbReference type="ARBA" id="ARBA00023043"/>
    </source>
</evidence>
<evidence type="ECO:0000259" key="10">
    <source>
        <dbReference type="Pfam" id="PF00710"/>
    </source>
</evidence>
<evidence type="ECO:0000256" key="3">
    <source>
        <dbReference type="ARBA" id="ARBA00022801"/>
    </source>
</evidence>
<feature type="repeat" description="ANK" evidence="6">
    <location>
        <begin position="475"/>
        <end position="507"/>
    </location>
</feature>
<dbReference type="InterPro" id="IPR036152">
    <property type="entry name" value="Asp/glu_Ase-like_sf"/>
</dbReference>
<dbReference type="Pfam" id="PF12796">
    <property type="entry name" value="Ank_2"/>
    <property type="match status" value="1"/>
</dbReference>
<feature type="active site" evidence="8">
    <location>
        <position position="152"/>
    </location>
</feature>
<dbReference type="PROSITE" id="PS00917">
    <property type="entry name" value="ASN_GLN_ASE_2"/>
    <property type="match status" value="1"/>
</dbReference>
<comment type="similarity">
    <text evidence="5">In the N-terminal section; belongs to the asparaginase 1 family.</text>
</comment>
<dbReference type="FunFam" id="3.40.50.40:FF:000001">
    <property type="entry name" value="L-asparaginase 1"/>
    <property type="match status" value="1"/>
</dbReference>
<dbReference type="PANTHER" id="PTHR11707">
    <property type="entry name" value="L-ASPARAGINASE"/>
    <property type="match status" value="1"/>
</dbReference>
<dbReference type="RefSeq" id="XP_032818512.1">
    <property type="nucleotide sequence ID" value="XM_032962621.1"/>
</dbReference>
<dbReference type="KEGG" id="pmrn:116947168"/>
<dbReference type="InterPro" id="IPR027473">
    <property type="entry name" value="L-asparaginase_C"/>
</dbReference>
<dbReference type="SFLD" id="SFLDS00057">
    <property type="entry name" value="Glutaminase/Asparaginase"/>
    <property type="match status" value="1"/>
</dbReference>
<name>A0AAJ7X2C8_PETMA</name>
<dbReference type="InterPro" id="IPR027475">
    <property type="entry name" value="Asparaginase/glutaminase_AS2"/>
</dbReference>
<dbReference type="PROSITE" id="PS51732">
    <property type="entry name" value="ASN_GLN_ASE_3"/>
    <property type="match status" value="1"/>
</dbReference>
<dbReference type="GeneID" id="116947168"/>
<feature type="region of interest" description="Disordered" evidence="9">
    <location>
        <begin position="1"/>
        <end position="31"/>
    </location>
</feature>
<dbReference type="PRINTS" id="PR00139">
    <property type="entry name" value="ASNGLNASE"/>
</dbReference>
<dbReference type="Gene3D" id="3.40.50.1170">
    <property type="entry name" value="L-asparaginase, N-terminal domain"/>
    <property type="match status" value="1"/>
</dbReference>
<dbReference type="Pfam" id="PF17763">
    <property type="entry name" value="Asparaginase_C"/>
    <property type="match status" value="1"/>
</dbReference>
<dbReference type="SMART" id="SM00870">
    <property type="entry name" value="Asparaginase"/>
    <property type="match status" value="1"/>
</dbReference>
<dbReference type="Pfam" id="PF00710">
    <property type="entry name" value="Asparaginase"/>
    <property type="match status" value="1"/>
</dbReference>
<dbReference type="EC" id="3.5.1.1" evidence="1"/>
<feature type="domain" description="L-asparaginase N-terminal" evidence="10">
    <location>
        <begin position="39"/>
        <end position="259"/>
    </location>
</feature>
<dbReference type="SUPFAM" id="SSF48403">
    <property type="entry name" value="Ankyrin repeat"/>
    <property type="match status" value="1"/>
</dbReference>
<feature type="repeat" description="ANK" evidence="6">
    <location>
        <begin position="508"/>
        <end position="540"/>
    </location>
</feature>
<feature type="domain" description="Asparaginase/glutaminase C-terminal" evidence="11">
    <location>
        <begin position="279"/>
        <end position="394"/>
    </location>
</feature>
<dbReference type="PANTHER" id="PTHR11707:SF28">
    <property type="entry name" value="60 KDA LYSOPHOSPHOLIPASE"/>
    <property type="match status" value="1"/>
</dbReference>
<dbReference type="InterPro" id="IPR037152">
    <property type="entry name" value="L-asparaginase_N_sf"/>
</dbReference>
<evidence type="ECO:0000313" key="13">
    <source>
        <dbReference type="RefSeq" id="XP_032818512.1"/>
    </source>
</evidence>
<reference evidence="13" key="1">
    <citation type="submission" date="2025-08" db="UniProtKB">
        <authorList>
            <consortium name="RefSeq"/>
        </authorList>
    </citation>
    <scope>IDENTIFICATION</scope>
    <source>
        <tissue evidence="13">Sperm</tissue>
    </source>
</reference>
<dbReference type="Gene3D" id="3.40.50.40">
    <property type="match status" value="1"/>
</dbReference>
<organism evidence="12 13">
    <name type="scientific">Petromyzon marinus</name>
    <name type="common">Sea lamprey</name>
    <dbReference type="NCBI Taxonomy" id="7757"/>
    <lineage>
        <taxon>Eukaryota</taxon>
        <taxon>Metazoa</taxon>
        <taxon>Chordata</taxon>
        <taxon>Craniata</taxon>
        <taxon>Vertebrata</taxon>
        <taxon>Cyclostomata</taxon>
        <taxon>Hyperoartia</taxon>
        <taxon>Petromyzontiformes</taxon>
        <taxon>Petromyzontidae</taxon>
        <taxon>Petromyzon</taxon>
    </lineage>
</organism>
<evidence type="ECO:0000256" key="1">
    <source>
        <dbReference type="ARBA" id="ARBA00012920"/>
    </source>
</evidence>
<keyword evidence="4 6" id="KW-0040">ANK repeat</keyword>
<dbReference type="InterPro" id="IPR020827">
    <property type="entry name" value="Asparaginase/glutaminase_AS1"/>
</dbReference>
<accession>A0AAJ7X2C8</accession>
<protein>
    <recommendedName>
        <fullName evidence="1">asparaginase</fullName>
        <ecNumber evidence="1">3.5.1.1</ecNumber>
    </recommendedName>
</protein>
<dbReference type="CDD" id="cd08963">
    <property type="entry name" value="L-asparaginase_I"/>
    <property type="match status" value="1"/>
</dbReference>
<dbReference type="PROSITE" id="PS50297">
    <property type="entry name" value="ANK_REP_REGION"/>
    <property type="match status" value="2"/>
</dbReference>
<gene>
    <name evidence="13" type="primary">ASPG</name>
</gene>
<evidence type="ECO:0000256" key="2">
    <source>
        <dbReference type="ARBA" id="ARBA00022737"/>
    </source>
</evidence>
<dbReference type="GO" id="GO:0004067">
    <property type="term" value="F:asparaginase activity"/>
    <property type="evidence" value="ECO:0007669"/>
    <property type="project" value="UniProtKB-UniRule"/>
</dbReference>
<evidence type="ECO:0000256" key="5">
    <source>
        <dbReference type="ARBA" id="ARBA00061199"/>
    </source>
</evidence>
<dbReference type="InterPro" id="IPR027474">
    <property type="entry name" value="L-asparaginase_N"/>
</dbReference>
<dbReference type="InterPro" id="IPR006034">
    <property type="entry name" value="Asparaginase/glutaminase-like"/>
</dbReference>
<evidence type="ECO:0000256" key="9">
    <source>
        <dbReference type="SAM" id="MobiDB-lite"/>
    </source>
</evidence>
<dbReference type="PIRSF" id="PIRSF500176">
    <property type="entry name" value="L_ASNase"/>
    <property type="match status" value="1"/>
</dbReference>
<dbReference type="NCBIfam" id="TIGR00519">
    <property type="entry name" value="asnASE_I"/>
    <property type="match status" value="1"/>
</dbReference>
<dbReference type="InterPro" id="IPR002110">
    <property type="entry name" value="Ankyrin_rpt"/>
</dbReference>
<dbReference type="AlphaFoldDB" id="A0AAJ7X2C8"/>
<dbReference type="InterPro" id="IPR041725">
    <property type="entry name" value="L-asparaginase_I"/>
</dbReference>
<dbReference type="SMART" id="SM00248">
    <property type="entry name" value="ANK"/>
    <property type="match status" value="4"/>
</dbReference>
<dbReference type="Proteomes" id="UP001318040">
    <property type="component" value="Chromosome 29"/>
</dbReference>
<keyword evidence="3" id="KW-0378">Hydrolase</keyword>
<sequence>MEASSNGVSSPAHSHRRSSSQCLRRFPSTSSLEREPEARVLVINTGGTIGMMYCGDVLAPRANTFVQVLRRLPMLHDEAYAQQTHLYDHYGSSENILVLPLSKHHKRIVYTVLEYSPLLDSCNITTDDWAVIAKDIEKHYKAYDGFVVLHGTDTMAYTASALSFMCEHLGKTIILTGSQSSPCTQVPIFEMRSDGRDNLLGALLFAGHFVIPEVGLYFHHKLYRGCRVTKVDAGSFKAFQSPNMPPLGNAQVDMKVTWEEVWRSNTTRPFCVHTNMNRNVGLLRLFPGITAATVRAFLQPPMEGVVLESYGTGNAPDNRPDLLGELRGATARGVLVVNCTQCLRGSVCETYATGKVLNDNGVIPGGDMTPEAALAKLSYILGKEKLSLKKRREMLSENLRGEMTALRQGPTISLRDSKFIQFVARALSVSSKEELEAVRDAIAPILACAAAKAGDIHTMEALHELGMNLSDQDYDGRTALHVAACEGNLMLVDHLLGYGATVYAKDRYGCTPLRNAVMFRHLDVIKLLRQTGAHLSQDEYEGLGPELCTMAVNGDVQGLMAWNLAGLNLATQLGYDQRTPLQVAKEANQKEVVHFLEGASQMKEQNLETGQVKDLPRVEALSLDAACTNGNDVDDE</sequence>
<dbReference type="PROSITE" id="PS50088">
    <property type="entry name" value="ANK_REPEAT"/>
    <property type="match status" value="2"/>
</dbReference>
<dbReference type="GO" id="GO:0006528">
    <property type="term" value="P:asparagine metabolic process"/>
    <property type="evidence" value="ECO:0007669"/>
    <property type="project" value="UniProtKB-ARBA"/>
</dbReference>
<dbReference type="FunFam" id="3.40.50.1170:FF:000003">
    <property type="entry name" value="60 kDa lysophospholipase"/>
    <property type="match status" value="1"/>
</dbReference>
<proteinExistence type="inferred from homology"/>
<dbReference type="InterPro" id="IPR040919">
    <property type="entry name" value="Asparaginase_C"/>
</dbReference>
<dbReference type="SUPFAM" id="SSF53774">
    <property type="entry name" value="Glutaminase/Asparaginase"/>
    <property type="match status" value="1"/>
</dbReference>
<dbReference type="PIRSF" id="PIRSF001220">
    <property type="entry name" value="L-ASNase_gatD"/>
    <property type="match status" value="1"/>
</dbReference>
<evidence type="ECO:0000256" key="8">
    <source>
        <dbReference type="PROSITE-ProRule" id="PRU10100"/>
    </source>
</evidence>
<evidence type="ECO:0000256" key="7">
    <source>
        <dbReference type="PROSITE-ProRule" id="PRU10099"/>
    </source>
</evidence>
<evidence type="ECO:0000259" key="11">
    <source>
        <dbReference type="Pfam" id="PF17763"/>
    </source>
</evidence>
<evidence type="ECO:0000256" key="6">
    <source>
        <dbReference type="PROSITE-ProRule" id="PRU00023"/>
    </source>
</evidence>
<keyword evidence="12" id="KW-1185">Reference proteome</keyword>
<dbReference type="CTD" id="374569"/>
<dbReference type="Gene3D" id="1.25.40.20">
    <property type="entry name" value="Ankyrin repeat-containing domain"/>
    <property type="match status" value="1"/>
</dbReference>
<dbReference type="InterPro" id="IPR006033">
    <property type="entry name" value="AsnA_fam"/>
</dbReference>
<evidence type="ECO:0000313" key="12">
    <source>
        <dbReference type="Proteomes" id="UP001318040"/>
    </source>
</evidence>
<dbReference type="PROSITE" id="PS00144">
    <property type="entry name" value="ASN_GLN_ASE_1"/>
    <property type="match status" value="1"/>
</dbReference>
<dbReference type="FunFam" id="1.25.40.20:FF:000297">
    <property type="entry name" value="Asparaginase homolog (S. cerevisiae)"/>
    <property type="match status" value="1"/>
</dbReference>